<dbReference type="OrthoDB" id="2789670at2759"/>
<keyword evidence="7 9" id="KW-0503">Monooxygenase</keyword>
<dbReference type="RefSeq" id="XP_018031486.1">
    <property type="nucleotide sequence ID" value="XM_018176901.1"/>
</dbReference>
<dbReference type="STRING" id="1460663.A0A177C1N6"/>
<evidence type="ECO:0000313" key="10">
    <source>
        <dbReference type="EMBL" id="OAG01121.1"/>
    </source>
</evidence>
<dbReference type="GO" id="GO:0005506">
    <property type="term" value="F:iron ion binding"/>
    <property type="evidence" value="ECO:0007669"/>
    <property type="project" value="InterPro"/>
</dbReference>
<dbReference type="GeneID" id="28760387"/>
<dbReference type="InterPro" id="IPR001128">
    <property type="entry name" value="Cyt_P450"/>
</dbReference>
<evidence type="ECO:0000256" key="7">
    <source>
        <dbReference type="ARBA" id="ARBA00023033"/>
    </source>
</evidence>
<dbReference type="PANTHER" id="PTHR46300:SF7">
    <property type="entry name" value="P450, PUTATIVE (EUROFUNG)-RELATED"/>
    <property type="match status" value="1"/>
</dbReference>
<evidence type="ECO:0000256" key="5">
    <source>
        <dbReference type="ARBA" id="ARBA00023002"/>
    </source>
</evidence>
<evidence type="ECO:0000256" key="9">
    <source>
        <dbReference type="RuleBase" id="RU000461"/>
    </source>
</evidence>
<keyword evidence="4 8" id="KW-0479">Metal-binding</keyword>
<evidence type="ECO:0000256" key="6">
    <source>
        <dbReference type="ARBA" id="ARBA00023004"/>
    </source>
</evidence>
<keyword evidence="11" id="KW-1185">Reference proteome</keyword>
<dbReference type="GO" id="GO:0004497">
    <property type="term" value="F:monooxygenase activity"/>
    <property type="evidence" value="ECO:0007669"/>
    <property type="project" value="UniProtKB-KW"/>
</dbReference>
<dbReference type="Pfam" id="PF00067">
    <property type="entry name" value="p450"/>
    <property type="match status" value="1"/>
</dbReference>
<comment type="similarity">
    <text evidence="2 9">Belongs to the cytochrome P450 family.</text>
</comment>
<dbReference type="PANTHER" id="PTHR46300">
    <property type="entry name" value="P450, PUTATIVE (EUROFUNG)-RELATED-RELATED"/>
    <property type="match status" value="1"/>
</dbReference>
<dbReference type="PRINTS" id="PR00385">
    <property type="entry name" value="P450"/>
</dbReference>
<dbReference type="GO" id="GO:0016705">
    <property type="term" value="F:oxidoreductase activity, acting on paired donors, with incorporation or reduction of molecular oxygen"/>
    <property type="evidence" value="ECO:0007669"/>
    <property type="project" value="InterPro"/>
</dbReference>
<dbReference type="InterPro" id="IPR050364">
    <property type="entry name" value="Cytochrome_P450_fung"/>
</dbReference>
<accession>A0A177C1N6</accession>
<feature type="binding site" description="axial binding residue" evidence="8">
    <location>
        <position position="438"/>
    </location>
    <ligand>
        <name>heme</name>
        <dbReference type="ChEBI" id="CHEBI:30413"/>
    </ligand>
    <ligandPart>
        <name>Fe</name>
        <dbReference type="ChEBI" id="CHEBI:18248"/>
    </ligandPart>
</feature>
<dbReference type="InterPro" id="IPR002401">
    <property type="entry name" value="Cyt_P450_E_grp-I"/>
</dbReference>
<comment type="cofactor">
    <cofactor evidence="1 8">
        <name>heme</name>
        <dbReference type="ChEBI" id="CHEBI:30413"/>
    </cofactor>
</comment>
<evidence type="ECO:0000256" key="2">
    <source>
        <dbReference type="ARBA" id="ARBA00010617"/>
    </source>
</evidence>
<organism evidence="10 11">
    <name type="scientific">Paraphaeosphaeria sporulosa</name>
    <dbReference type="NCBI Taxonomy" id="1460663"/>
    <lineage>
        <taxon>Eukaryota</taxon>
        <taxon>Fungi</taxon>
        <taxon>Dikarya</taxon>
        <taxon>Ascomycota</taxon>
        <taxon>Pezizomycotina</taxon>
        <taxon>Dothideomycetes</taxon>
        <taxon>Pleosporomycetidae</taxon>
        <taxon>Pleosporales</taxon>
        <taxon>Massarineae</taxon>
        <taxon>Didymosphaeriaceae</taxon>
        <taxon>Paraphaeosphaeria</taxon>
    </lineage>
</organism>
<dbReference type="SUPFAM" id="SSF48264">
    <property type="entry name" value="Cytochrome P450"/>
    <property type="match status" value="1"/>
</dbReference>
<dbReference type="InterPro" id="IPR036396">
    <property type="entry name" value="Cyt_P450_sf"/>
</dbReference>
<evidence type="ECO:0000313" key="11">
    <source>
        <dbReference type="Proteomes" id="UP000077069"/>
    </source>
</evidence>
<keyword evidence="5 9" id="KW-0560">Oxidoreductase</keyword>
<dbReference type="InParanoid" id="A0A177C1N6"/>
<reference evidence="10 11" key="1">
    <citation type="submission" date="2016-05" db="EMBL/GenBank/DDBJ databases">
        <title>Comparative analysis of secretome profiles of manganese(II)-oxidizing ascomycete fungi.</title>
        <authorList>
            <consortium name="DOE Joint Genome Institute"/>
            <person name="Zeiner C.A."/>
            <person name="Purvine S.O."/>
            <person name="Zink E.M."/>
            <person name="Wu S."/>
            <person name="Pasa-Tolic L."/>
            <person name="Chaput D.L."/>
            <person name="Haridas S."/>
            <person name="Grigoriev I.V."/>
            <person name="Santelli C.M."/>
            <person name="Hansel C.M."/>
        </authorList>
    </citation>
    <scope>NUCLEOTIDE SEQUENCE [LARGE SCALE GENOMIC DNA]</scope>
    <source>
        <strain evidence="10 11">AP3s5-JAC2a</strain>
    </source>
</reference>
<keyword evidence="3 8" id="KW-0349">Heme</keyword>
<proteinExistence type="inferred from homology"/>
<sequence>MGIAATLAFGTLGLLIAYAIQRLLQKDRNARPLPPGPKGWPVIGNATDMPKPGVMEYDHWTKHKDAYGPISSVTVLGQTIIILNDPKLAFELMRDRAFIHSGRPHQNFSCDVVGWKHSTAMCQHNDEWKLHRRNITKVTSSAVSVLAFDKVQEEEAARFLVNVLREPRKLFEHIRTEAGTVILKITYGYTARMRGRDPLVELAGKAVWTFAESTVPGKWAVDVFPLLKYLPDGFPGTAYRKTGREMAKILSDCVEKPYAFVKKQMREGRAKTSFLSQVIETEGADERMERIHKWAALSMFAAGADTTVSSLMTFFLAMTLYPDVQKKAQEELDRVVGPDRLPVAADNDSLPYIHAIMLETHRWHPVVPMGFPHTSDAEDVCMGYRIPKGAMLLPNTWWFTHDPAIYASPSAFNPSRFLPPSSEPDPRQFIFGYGRRICPGRYVADNALFITIAQTLAVFDILPTSDKLPEVRFEPGVVSHPLPYECRVVPRSEGCRRLVEGCAGGEERGEGDAVELEAMG</sequence>
<evidence type="ECO:0000256" key="4">
    <source>
        <dbReference type="ARBA" id="ARBA00022723"/>
    </source>
</evidence>
<dbReference type="EMBL" id="KV441558">
    <property type="protein sequence ID" value="OAG01121.1"/>
    <property type="molecule type" value="Genomic_DNA"/>
</dbReference>
<dbReference type="PRINTS" id="PR00463">
    <property type="entry name" value="EP450I"/>
</dbReference>
<dbReference type="PROSITE" id="PS00086">
    <property type="entry name" value="CYTOCHROME_P450"/>
    <property type="match status" value="1"/>
</dbReference>
<evidence type="ECO:0000256" key="8">
    <source>
        <dbReference type="PIRSR" id="PIRSR602401-1"/>
    </source>
</evidence>
<dbReference type="AlphaFoldDB" id="A0A177C1N6"/>
<keyword evidence="6 8" id="KW-0408">Iron</keyword>
<dbReference type="InterPro" id="IPR017972">
    <property type="entry name" value="Cyt_P450_CS"/>
</dbReference>
<dbReference type="CDD" id="cd11065">
    <property type="entry name" value="CYP64-like"/>
    <property type="match status" value="1"/>
</dbReference>
<gene>
    <name evidence="10" type="ORF">CC84DRAFT_1154613</name>
</gene>
<evidence type="ECO:0000256" key="3">
    <source>
        <dbReference type="ARBA" id="ARBA00022617"/>
    </source>
</evidence>
<dbReference type="Proteomes" id="UP000077069">
    <property type="component" value="Unassembled WGS sequence"/>
</dbReference>
<evidence type="ECO:0000256" key="1">
    <source>
        <dbReference type="ARBA" id="ARBA00001971"/>
    </source>
</evidence>
<name>A0A177C1N6_9PLEO</name>
<dbReference type="Gene3D" id="1.10.630.10">
    <property type="entry name" value="Cytochrome P450"/>
    <property type="match status" value="1"/>
</dbReference>
<dbReference type="GO" id="GO:0020037">
    <property type="term" value="F:heme binding"/>
    <property type="evidence" value="ECO:0007669"/>
    <property type="project" value="InterPro"/>
</dbReference>
<protein>
    <submittedName>
        <fullName evidence="10">Cytochrome P450</fullName>
    </submittedName>
</protein>